<sequence>MRLAIIATLVATPAALVRPQQRAPSLTTWWGRAAEQQRRAAPEHFDAVVVGSGIGGLSAASVLSSFGRKVLVVEAHDHAGGCAHEYEVDGFRFENGPSLYAGLSPAASPNPLKHVFQIIGEEPSWITYDRWGTAFPEGTFAAAVGGEDFRERILPTYGGPGAADQFERLMKRVEPSVEPLGEAIFGVPAAAVREDAFAAVTLGRYLPQMTKLLLVGPAPALSKPFSEVLDAEGVTDPFLRNWLDMICFLLQGATTDEAPTTLMAYMLSDFYKDGVLLDFPRGGTKSIVDALIRGVTKHGGEVRLKSPVASVSVKDGAAAGVVLEDGTAVAADVVVSNADLWTTRKLVASTAHAPLLEYLDGQAARVTRCESFLHLHVGIDAAGLPSEPSEAFPAQWAALDDWDAGVGAPRNLVLVSVASLLDASLAPDGCHAIHAYVPATEPFEDWEAFAESGGYQSKAYRAAKEEAVEVLWKAIERYIPDVRDRVKIALPATPLTHRRFNRRDRGTYGAYLPASTGEQLMGHATPLDNFYVCGDSTFPGIGMPAVAASGMITAASILSPREHWAMLDRIKN</sequence>
<dbReference type="InterPro" id="IPR036188">
    <property type="entry name" value="FAD/NAD-bd_sf"/>
</dbReference>
<dbReference type="EMBL" id="JBBJCI010000078">
    <property type="protein sequence ID" value="KAK7249456.1"/>
    <property type="molecule type" value="Genomic_DNA"/>
</dbReference>
<dbReference type="SUPFAM" id="SSF51905">
    <property type="entry name" value="FAD/NAD(P)-binding domain"/>
    <property type="match status" value="1"/>
</dbReference>
<name>A0ABR1G855_AURAN</name>
<keyword evidence="4" id="KW-1185">Reference proteome</keyword>
<feature type="chain" id="PRO_5045240413" evidence="1">
    <location>
        <begin position="20"/>
        <end position="572"/>
    </location>
</feature>
<protein>
    <submittedName>
        <fullName evidence="3">All-trans-retinol 13,14-reductase</fullName>
    </submittedName>
</protein>
<dbReference type="InterPro" id="IPR045892">
    <property type="entry name" value="CrtISO-like"/>
</dbReference>
<keyword evidence="1" id="KW-0732">Signal</keyword>
<reference evidence="3 4" key="1">
    <citation type="submission" date="2024-03" db="EMBL/GenBank/DDBJ databases">
        <title>Aureococcus anophagefferens CCMP1851 and Kratosvirus quantuckense: Draft genome of a second virus-susceptible host strain in the model system.</title>
        <authorList>
            <person name="Chase E."/>
            <person name="Truchon A.R."/>
            <person name="Schepens W."/>
            <person name="Wilhelm S.W."/>
        </authorList>
    </citation>
    <scope>NUCLEOTIDE SEQUENCE [LARGE SCALE GENOMIC DNA]</scope>
    <source>
        <strain evidence="3 4">CCMP1851</strain>
    </source>
</reference>
<dbReference type="PANTHER" id="PTHR46313">
    <property type="match status" value="1"/>
</dbReference>
<evidence type="ECO:0000256" key="1">
    <source>
        <dbReference type="SAM" id="SignalP"/>
    </source>
</evidence>
<dbReference type="Pfam" id="PF13450">
    <property type="entry name" value="NAD_binding_8"/>
    <property type="match status" value="1"/>
</dbReference>
<feature type="domain" description="Amine oxidase" evidence="2">
    <location>
        <begin position="247"/>
        <end position="558"/>
    </location>
</feature>
<evidence type="ECO:0000313" key="3">
    <source>
        <dbReference type="EMBL" id="KAK7249456.1"/>
    </source>
</evidence>
<dbReference type="Gene3D" id="3.50.50.60">
    <property type="entry name" value="FAD/NAD(P)-binding domain"/>
    <property type="match status" value="2"/>
</dbReference>
<organism evidence="3 4">
    <name type="scientific">Aureococcus anophagefferens</name>
    <name type="common">Harmful bloom alga</name>
    <dbReference type="NCBI Taxonomy" id="44056"/>
    <lineage>
        <taxon>Eukaryota</taxon>
        <taxon>Sar</taxon>
        <taxon>Stramenopiles</taxon>
        <taxon>Ochrophyta</taxon>
        <taxon>Pelagophyceae</taxon>
        <taxon>Pelagomonadales</taxon>
        <taxon>Pelagomonadaceae</taxon>
        <taxon>Aureococcus</taxon>
    </lineage>
</organism>
<dbReference type="Pfam" id="PF01593">
    <property type="entry name" value="Amino_oxidase"/>
    <property type="match status" value="1"/>
</dbReference>
<comment type="caution">
    <text evidence="3">The sequence shown here is derived from an EMBL/GenBank/DDBJ whole genome shotgun (WGS) entry which is preliminary data.</text>
</comment>
<gene>
    <name evidence="3" type="ORF">SO694_00049151</name>
</gene>
<evidence type="ECO:0000259" key="2">
    <source>
        <dbReference type="Pfam" id="PF01593"/>
    </source>
</evidence>
<evidence type="ECO:0000313" key="4">
    <source>
        <dbReference type="Proteomes" id="UP001363151"/>
    </source>
</evidence>
<accession>A0ABR1G855</accession>
<dbReference type="PANTHER" id="PTHR46313:SF3">
    <property type="entry name" value="PROLYCOPENE ISOMERASE, CHLOROPLASTIC"/>
    <property type="match status" value="1"/>
</dbReference>
<proteinExistence type="predicted"/>
<dbReference type="Proteomes" id="UP001363151">
    <property type="component" value="Unassembled WGS sequence"/>
</dbReference>
<feature type="signal peptide" evidence="1">
    <location>
        <begin position="1"/>
        <end position="19"/>
    </location>
</feature>
<dbReference type="InterPro" id="IPR002937">
    <property type="entry name" value="Amino_oxidase"/>
</dbReference>